<dbReference type="Proteomes" id="UP001189429">
    <property type="component" value="Unassembled WGS sequence"/>
</dbReference>
<evidence type="ECO:0000313" key="9">
    <source>
        <dbReference type="Proteomes" id="UP001189429"/>
    </source>
</evidence>
<dbReference type="InterPro" id="IPR000571">
    <property type="entry name" value="Znf_CCCH"/>
</dbReference>
<feature type="region of interest" description="Disordered" evidence="6">
    <location>
        <begin position="87"/>
        <end position="190"/>
    </location>
</feature>
<evidence type="ECO:0000256" key="3">
    <source>
        <dbReference type="ARBA" id="ARBA00022771"/>
    </source>
</evidence>
<accession>A0ABN9QG43</accession>
<keyword evidence="1 5" id="KW-0479">Metal-binding</keyword>
<dbReference type="PROSITE" id="PS50103">
    <property type="entry name" value="ZF_C3H1"/>
    <property type="match status" value="2"/>
</dbReference>
<feature type="zinc finger region" description="C3H1-type" evidence="5">
    <location>
        <begin position="18"/>
        <end position="45"/>
    </location>
</feature>
<dbReference type="PANTHER" id="PTHR12547:SF18">
    <property type="entry name" value="PROTEIN TIS11"/>
    <property type="match status" value="1"/>
</dbReference>
<feature type="zinc finger region" description="C3H1-type" evidence="5">
    <location>
        <begin position="53"/>
        <end position="81"/>
    </location>
</feature>
<evidence type="ECO:0000256" key="4">
    <source>
        <dbReference type="ARBA" id="ARBA00022833"/>
    </source>
</evidence>
<dbReference type="InterPro" id="IPR036855">
    <property type="entry name" value="Znf_CCCH_sf"/>
</dbReference>
<dbReference type="SMART" id="SM00356">
    <property type="entry name" value="ZnF_C3H1"/>
    <property type="match status" value="2"/>
</dbReference>
<evidence type="ECO:0000256" key="2">
    <source>
        <dbReference type="ARBA" id="ARBA00022737"/>
    </source>
</evidence>
<protein>
    <recommendedName>
        <fullName evidence="7">C3H1-type domain-containing protein</fullName>
    </recommendedName>
</protein>
<dbReference type="Pfam" id="PF00642">
    <property type="entry name" value="zf-CCCH"/>
    <property type="match status" value="2"/>
</dbReference>
<sequence>MAGAAPRGGNGTFTAHLLNKTRLCRFYESGHCARGGHCDFAHGRNDLREAPDFSYTQRCRSFMETGTCRRGSACTFAHAPEQLRSWRHSSGAERGGSDPGRGSAAGAPHECGPGLPAASRAAPRSQGVPAAEAARRERQGRPPGTWAPGGRGAEAAGGGRRPPSAPQRCAGARAPRSEAPAGGRTPLRSGAAMFVPPRGTAEEAAQVSLLLHSLDVLPRPGGAEAARQVCSRVGEEPARCTEGGAGPDERQVRAGLPLARLPPPRGPWDSSRGIAEESSDAFGAESVGSAATADSQIHGGRATEETPPQLAATVRRTFLHFFVPCEDSSLGSRRRASSAH</sequence>
<dbReference type="EMBL" id="CAUYUJ010003069">
    <property type="protein sequence ID" value="CAK0803707.1"/>
    <property type="molecule type" value="Genomic_DNA"/>
</dbReference>
<evidence type="ECO:0000256" key="5">
    <source>
        <dbReference type="PROSITE-ProRule" id="PRU00723"/>
    </source>
</evidence>
<dbReference type="Gene3D" id="4.10.1000.10">
    <property type="entry name" value="Zinc finger, CCCH-type"/>
    <property type="match status" value="2"/>
</dbReference>
<dbReference type="PANTHER" id="PTHR12547">
    <property type="entry name" value="CCCH ZINC FINGER/TIS11-RELATED"/>
    <property type="match status" value="1"/>
</dbReference>
<proteinExistence type="predicted"/>
<feature type="compositionally biased region" description="Gly residues" evidence="6">
    <location>
        <begin position="147"/>
        <end position="160"/>
    </location>
</feature>
<evidence type="ECO:0000259" key="7">
    <source>
        <dbReference type="PROSITE" id="PS50103"/>
    </source>
</evidence>
<dbReference type="InterPro" id="IPR045877">
    <property type="entry name" value="ZFP36-like"/>
</dbReference>
<keyword evidence="2" id="KW-0677">Repeat</keyword>
<dbReference type="SUPFAM" id="SSF90229">
    <property type="entry name" value="CCCH zinc finger"/>
    <property type="match status" value="2"/>
</dbReference>
<name>A0ABN9QG43_9DINO</name>
<evidence type="ECO:0000256" key="6">
    <source>
        <dbReference type="SAM" id="MobiDB-lite"/>
    </source>
</evidence>
<evidence type="ECO:0000256" key="1">
    <source>
        <dbReference type="ARBA" id="ARBA00022723"/>
    </source>
</evidence>
<keyword evidence="9" id="KW-1185">Reference proteome</keyword>
<evidence type="ECO:0000313" key="8">
    <source>
        <dbReference type="EMBL" id="CAK0803707.1"/>
    </source>
</evidence>
<feature type="region of interest" description="Disordered" evidence="6">
    <location>
        <begin position="279"/>
        <end position="307"/>
    </location>
</feature>
<comment type="caution">
    <text evidence="8">The sequence shown here is derived from an EMBL/GenBank/DDBJ whole genome shotgun (WGS) entry which is preliminary data.</text>
</comment>
<keyword evidence="3 5" id="KW-0863">Zinc-finger</keyword>
<feature type="domain" description="C3H1-type" evidence="7">
    <location>
        <begin position="18"/>
        <end position="45"/>
    </location>
</feature>
<gene>
    <name evidence="8" type="ORF">PCOR1329_LOCUS10778</name>
</gene>
<feature type="domain" description="C3H1-type" evidence="7">
    <location>
        <begin position="53"/>
        <end position="81"/>
    </location>
</feature>
<organism evidence="8 9">
    <name type="scientific">Prorocentrum cordatum</name>
    <dbReference type="NCBI Taxonomy" id="2364126"/>
    <lineage>
        <taxon>Eukaryota</taxon>
        <taxon>Sar</taxon>
        <taxon>Alveolata</taxon>
        <taxon>Dinophyceae</taxon>
        <taxon>Prorocentrales</taxon>
        <taxon>Prorocentraceae</taxon>
        <taxon>Prorocentrum</taxon>
    </lineage>
</organism>
<reference evidence="8" key="1">
    <citation type="submission" date="2023-10" db="EMBL/GenBank/DDBJ databases">
        <authorList>
            <person name="Chen Y."/>
            <person name="Shah S."/>
            <person name="Dougan E. K."/>
            <person name="Thang M."/>
            <person name="Chan C."/>
        </authorList>
    </citation>
    <scope>NUCLEOTIDE SEQUENCE [LARGE SCALE GENOMIC DNA]</scope>
</reference>
<keyword evidence="4 5" id="KW-0862">Zinc</keyword>